<dbReference type="PANTHER" id="PTHR30473">
    <property type="entry name" value="PROTEIN PHOH"/>
    <property type="match status" value="1"/>
</dbReference>
<dbReference type="InterPro" id="IPR051451">
    <property type="entry name" value="PhoH2-like"/>
</dbReference>
<evidence type="ECO:0000256" key="3">
    <source>
        <dbReference type="ARBA" id="ARBA00022490"/>
    </source>
</evidence>
<evidence type="ECO:0000256" key="5">
    <source>
        <dbReference type="ARBA" id="ARBA00022840"/>
    </source>
</evidence>
<evidence type="ECO:0000259" key="7">
    <source>
        <dbReference type="Pfam" id="PF02562"/>
    </source>
</evidence>
<sequence>MPRTKKAKFQVEDERYAPLRPLTNKQGDYIKALTNSPQVVVMGPAGTGKTYIPGTMAADYYRTQTFNKIILTRPNVPAGRSIGFFPGTLEEKMANWVVPFTTVMKDRLGEGAYEIAVKRGDIEVVPFEVMRGRSWDNTFIVLDEAQNTTLAEMKMFLTRQGENSKTVINGDIRQSDLKEDSGLSQIIRLIKRHKLPVPIIEFGVDDIVRSGICKQWVETFVKEGL</sequence>
<dbReference type="PANTHER" id="PTHR30473:SF1">
    <property type="entry name" value="PHOH-LIKE PROTEIN"/>
    <property type="match status" value="1"/>
</dbReference>
<evidence type="ECO:0000256" key="1">
    <source>
        <dbReference type="ARBA" id="ARBA00004496"/>
    </source>
</evidence>
<evidence type="ECO:0000313" key="8">
    <source>
        <dbReference type="EMBL" id="CAB4161087.1"/>
    </source>
</evidence>
<keyword evidence="3" id="KW-0963">Cytoplasm</keyword>
<protein>
    <recommendedName>
        <fullName evidence="6">PhoH-like protein</fullName>
    </recommendedName>
</protein>
<name>A0A6J5NQ54_9CAUD</name>
<dbReference type="SUPFAM" id="SSF52540">
    <property type="entry name" value="P-loop containing nucleoside triphosphate hydrolases"/>
    <property type="match status" value="1"/>
</dbReference>
<dbReference type="Gene3D" id="3.40.50.300">
    <property type="entry name" value="P-loop containing nucleotide triphosphate hydrolases"/>
    <property type="match status" value="1"/>
</dbReference>
<organism evidence="8">
    <name type="scientific">uncultured Caudovirales phage</name>
    <dbReference type="NCBI Taxonomy" id="2100421"/>
    <lineage>
        <taxon>Viruses</taxon>
        <taxon>Duplodnaviria</taxon>
        <taxon>Heunggongvirae</taxon>
        <taxon>Uroviricota</taxon>
        <taxon>Caudoviricetes</taxon>
        <taxon>Peduoviridae</taxon>
        <taxon>Maltschvirus</taxon>
        <taxon>Maltschvirus maltsch</taxon>
    </lineage>
</organism>
<keyword evidence="5" id="KW-0067">ATP-binding</keyword>
<reference evidence="8" key="1">
    <citation type="submission" date="2020-04" db="EMBL/GenBank/DDBJ databases">
        <authorList>
            <person name="Chiriac C."/>
            <person name="Salcher M."/>
            <person name="Ghai R."/>
            <person name="Kavagutti S V."/>
        </authorList>
    </citation>
    <scope>NUCLEOTIDE SEQUENCE</scope>
</reference>
<feature type="domain" description="PhoH-like protein" evidence="7">
    <location>
        <begin position="19"/>
        <end position="219"/>
    </location>
</feature>
<evidence type="ECO:0000256" key="2">
    <source>
        <dbReference type="ARBA" id="ARBA00010393"/>
    </source>
</evidence>
<dbReference type="EMBL" id="LR796716">
    <property type="protein sequence ID" value="CAB4161087.1"/>
    <property type="molecule type" value="Genomic_DNA"/>
</dbReference>
<comment type="similarity">
    <text evidence="2">Belongs to the PhoH family.</text>
</comment>
<proteinExistence type="inferred from homology"/>
<evidence type="ECO:0000256" key="4">
    <source>
        <dbReference type="ARBA" id="ARBA00022741"/>
    </source>
</evidence>
<accession>A0A6J5NQ54</accession>
<evidence type="ECO:0000256" key="6">
    <source>
        <dbReference type="ARBA" id="ARBA00039970"/>
    </source>
</evidence>
<dbReference type="Pfam" id="PF02562">
    <property type="entry name" value="PhoH"/>
    <property type="match status" value="1"/>
</dbReference>
<dbReference type="InterPro" id="IPR027417">
    <property type="entry name" value="P-loop_NTPase"/>
</dbReference>
<dbReference type="GO" id="GO:0005524">
    <property type="term" value="F:ATP binding"/>
    <property type="evidence" value="ECO:0007669"/>
    <property type="project" value="UniProtKB-KW"/>
</dbReference>
<comment type="subcellular location">
    <subcellularLocation>
        <location evidence="1">Cytoplasm</location>
    </subcellularLocation>
</comment>
<keyword evidence="4" id="KW-0547">Nucleotide-binding</keyword>
<dbReference type="InterPro" id="IPR003714">
    <property type="entry name" value="PhoH"/>
</dbReference>
<gene>
    <name evidence="8" type="ORF">UFOVP730_27</name>
</gene>